<evidence type="ECO:0000256" key="1">
    <source>
        <dbReference type="ARBA" id="ARBA00004370"/>
    </source>
</evidence>
<evidence type="ECO:0000256" key="2">
    <source>
        <dbReference type="ARBA" id="ARBA00022692"/>
    </source>
</evidence>
<dbReference type="EMBL" id="KI912109">
    <property type="protein sequence ID" value="ETS87521.1"/>
    <property type="molecule type" value="Genomic_DNA"/>
</dbReference>
<protein>
    <recommendedName>
        <fullName evidence="8">Amino acid permease/ SLC12A domain-containing protein</fullName>
    </recommendedName>
</protein>
<dbReference type="RefSeq" id="XP_007828121.1">
    <property type="nucleotide sequence ID" value="XM_007829930.1"/>
</dbReference>
<dbReference type="Proteomes" id="UP000030651">
    <property type="component" value="Unassembled WGS sequence"/>
</dbReference>
<dbReference type="GeneID" id="19266362"/>
<evidence type="ECO:0000256" key="3">
    <source>
        <dbReference type="ARBA" id="ARBA00022989"/>
    </source>
</evidence>
<dbReference type="eggNOG" id="ENOG502S504">
    <property type="taxonomic scope" value="Eukaryota"/>
</dbReference>
<sequence length="89" mass="9524">MKPVVGSMQAWSCVVISAFAILILSVIGSLFRSGHHEFLGSNDDPDPKVAGEIASTIFIAVVVYAGFLIFCGFQGMLHVRESRRGAIAL</sequence>
<dbReference type="AlphaFoldDB" id="W3XQH8"/>
<organism evidence="6 7">
    <name type="scientific">Pestalotiopsis fici (strain W106-1 / CGMCC3.15140)</name>
    <dbReference type="NCBI Taxonomy" id="1229662"/>
    <lineage>
        <taxon>Eukaryota</taxon>
        <taxon>Fungi</taxon>
        <taxon>Dikarya</taxon>
        <taxon>Ascomycota</taxon>
        <taxon>Pezizomycotina</taxon>
        <taxon>Sordariomycetes</taxon>
        <taxon>Xylariomycetidae</taxon>
        <taxon>Amphisphaeriales</taxon>
        <taxon>Sporocadaceae</taxon>
        <taxon>Pestalotiopsis</taxon>
    </lineage>
</organism>
<evidence type="ECO:0008006" key="8">
    <source>
        <dbReference type="Google" id="ProtNLM"/>
    </source>
</evidence>
<accession>W3XQH8</accession>
<proteinExistence type="predicted"/>
<dbReference type="GO" id="GO:0016020">
    <property type="term" value="C:membrane"/>
    <property type="evidence" value="ECO:0007669"/>
    <property type="project" value="UniProtKB-SubCell"/>
</dbReference>
<evidence type="ECO:0000256" key="5">
    <source>
        <dbReference type="SAM" id="Phobius"/>
    </source>
</evidence>
<keyword evidence="4 5" id="KW-0472">Membrane</keyword>
<dbReference type="InterPro" id="IPR056552">
    <property type="entry name" value="Ribonucl_Kappa"/>
</dbReference>
<dbReference type="STRING" id="1229662.W3XQH8"/>
<keyword evidence="3 5" id="KW-1133">Transmembrane helix</keyword>
<dbReference type="KEGG" id="pfy:PFICI_01349"/>
<evidence type="ECO:0000313" key="7">
    <source>
        <dbReference type="Proteomes" id="UP000030651"/>
    </source>
</evidence>
<keyword evidence="2 5" id="KW-0812">Transmembrane</keyword>
<evidence type="ECO:0000313" key="6">
    <source>
        <dbReference type="EMBL" id="ETS87521.1"/>
    </source>
</evidence>
<dbReference type="FunCoup" id="W3XQH8">
    <property type="interactions" value="12"/>
</dbReference>
<dbReference type="Pfam" id="PF23489">
    <property type="entry name" value="V-ATPase_su_f"/>
    <property type="match status" value="1"/>
</dbReference>
<keyword evidence="7" id="KW-1185">Reference proteome</keyword>
<dbReference type="OrthoDB" id="67317at2759"/>
<feature type="transmembrane region" description="Helical" evidence="5">
    <location>
        <begin position="53"/>
        <end position="73"/>
    </location>
</feature>
<dbReference type="HOGENOM" id="CLU_115063_1_0_1"/>
<dbReference type="InParanoid" id="W3XQH8"/>
<comment type="subcellular location">
    <subcellularLocation>
        <location evidence="1">Membrane</location>
    </subcellularLocation>
</comment>
<dbReference type="OMA" id="LNAWSCV"/>
<reference evidence="7" key="1">
    <citation type="journal article" date="2015" name="BMC Genomics">
        <title>Genomic and transcriptomic analysis of the endophytic fungus Pestalotiopsis fici reveals its lifestyle and high potential for synthesis of natural products.</title>
        <authorList>
            <person name="Wang X."/>
            <person name="Zhang X."/>
            <person name="Liu L."/>
            <person name="Xiang M."/>
            <person name="Wang W."/>
            <person name="Sun X."/>
            <person name="Che Y."/>
            <person name="Guo L."/>
            <person name="Liu G."/>
            <person name="Guo L."/>
            <person name="Wang C."/>
            <person name="Yin W.B."/>
            <person name="Stadler M."/>
            <person name="Zhang X."/>
            <person name="Liu X."/>
        </authorList>
    </citation>
    <scope>NUCLEOTIDE SEQUENCE [LARGE SCALE GENOMIC DNA]</scope>
    <source>
        <strain evidence="7">W106-1 / CGMCC3.15140</strain>
    </source>
</reference>
<evidence type="ECO:0000256" key="4">
    <source>
        <dbReference type="ARBA" id="ARBA00023136"/>
    </source>
</evidence>
<name>W3XQH8_PESFW</name>
<gene>
    <name evidence="6" type="ORF">PFICI_01349</name>
</gene>
<feature type="transmembrane region" description="Helical" evidence="5">
    <location>
        <begin position="12"/>
        <end position="33"/>
    </location>
</feature>